<dbReference type="STRING" id="28134.SAMN05444288_1209"/>
<evidence type="ECO:0000313" key="2">
    <source>
        <dbReference type="Proteomes" id="UP000005580"/>
    </source>
</evidence>
<gene>
    <name evidence="1" type="ORF">HMPREF0663_11958</name>
</gene>
<proteinExistence type="predicted"/>
<dbReference type="eggNOG" id="ENOG5032SMQ">
    <property type="taxonomic scope" value="Bacteria"/>
</dbReference>
<dbReference type="AlphaFoldDB" id="E7RT85"/>
<comment type="caution">
    <text evidence="1">The sequence shown here is derived from an EMBL/GenBank/DDBJ whole genome shotgun (WGS) entry which is preliminary data.</text>
</comment>
<dbReference type="Proteomes" id="UP000005580">
    <property type="component" value="Unassembled WGS sequence"/>
</dbReference>
<reference evidence="1" key="1">
    <citation type="submission" date="2011-01" db="EMBL/GenBank/DDBJ databases">
        <authorList>
            <person name="Muzny D."/>
            <person name="Qin X."/>
            <person name="Buhay C."/>
            <person name="Dugan-Rocha S."/>
            <person name="Ding Y."/>
            <person name="Chen G."/>
            <person name="Hawes A."/>
            <person name="Holder M."/>
            <person name="Jhangiani S."/>
            <person name="Johnson A."/>
            <person name="Khan Z."/>
            <person name="Li Z."/>
            <person name="Liu W."/>
            <person name="Liu X."/>
            <person name="Perez L."/>
            <person name="Shen H."/>
            <person name="Wang Q."/>
            <person name="Watt J."/>
            <person name="Xi L."/>
            <person name="Xin Y."/>
            <person name="Zhou J."/>
            <person name="Deng J."/>
            <person name="Jiang H."/>
            <person name="Liu Y."/>
            <person name="Qu J."/>
            <person name="Song X.-Z."/>
            <person name="Zhang L."/>
            <person name="Villasana D."/>
            <person name="Johnson A."/>
            <person name="Liu J."/>
            <person name="Liyanage D."/>
            <person name="Lorensuhewa L."/>
            <person name="Robinson T."/>
            <person name="Song A."/>
            <person name="Song B.-B."/>
            <person name="Dinh H."/>
            <person name="Thornton R."/>
            <person name="Coyle M."/>
            <person name="Francisco L."/>
            <person name="Jackson L."/>
            <person name="Javaid M."/>
            <person name="Korchina V."/>
            <person name="Kovar C."/>
            <person name="Mata R."/>
            <person name="Mathew T."/>
            <person name="Ngo R."/>
            <person name="Nguyen L."/>
            <person name="Nguyen N."/>
            <person name="Okwuonu G."/>
            <person name="Ongeri F."/>
            <person name="Pham C."/>
            <person name="Simmons D."/>
            <person name="Wilczek-Boney K."/>
            <person name="Hale W."/>
            <person name="Jakkamsetti A."/>
            <person name="Pham P."/>
            <person name="Ruth R."/>
            <person name="San Lucas F."/>
            <person name="Warren J."/>
            <person name="Zhang J."/>
            <person name="Zhao Z."/>
            <person name="Zhou C."/>
            <person name="Zhu D."/>
            <person name="Lee S."/>
            <person name="Bess C."/>
            <person name="Blankenburg K."/>
            <person name="Forbes L."/>
            <person name="Fu Q."/>
            <person name="Gubbala S."/>
            <person name="Hirani K."/>
            <person name="Jayaseelan J.C."/>
            <person name="Lara F."/>
            <person name="Munidasa M."/>
            <person name="Palculict T."/>
            <person name="Patil S."/>
            <person name="Pu L.-L."/>
            <person name="Saada N."/>
            <person name="Tang L."/>
            <person name="Weissenberger G."/>
            <person name="Zhu Y."/>
            <person name="Hemphill L."/>
            <person name="Shang Y."/>
            <person name="Youmans B."/>
            <person name="Ayvaz T."/>
            <person name="Ross M."/>
            <person name="Santibanez J."/>
            <person name="Aqrawi P."/>
            <person name="Gross S."/>
            <person name="Joshi V."/>
            <person name="Fowler G."/>
            <person name="Nazareth L."/>
            <person name="Reid J."/>
            <person name="Worley K."/>
            <person name="Petrosino J."/>
            <person name="Highlander S."/>
            <person name="Gibbs R."/>
        </authorList>
    </citation>
    <scope>NUCLEOTIDE SEQUENCE [LARGE SCALE GENOMIC DNA]</scope>
    <source>
        <strain evidence="1">ATCC 33269</strain>
    </source>
</reference>
<evidence type="ECO:0000313" key="1">
    <source>
        <dbReference type="EMBL" id="EFZ35891.1"/>
    </source>
</evidence>
<accession>E7RT85</accession>
<name>E7RT85_9BACT</name>
<protein>
    <submittedName>
        <fullName evidence="1">Uncharacterized protein</fullName>
    </submittedName>
</protein>
<organism evidence="1 2">
    <name type="scientific">Hoylesella oralis ATCC 33269</name>
    <dbReference type="NCBI Taxonomy" id="873533"/>
    <lineage>
        <taxon>Bacteria</taxon>
        <taxon>Pseudomonadati</taxon>
        <taxon>Bacteroidota</taxon>
        <taxon>Bacteroidia</taxon>
        <taxon>Bacteroidales</taxon>
        <taxon>Prevotellaceae</taxon>
        <taxon>Hoylesella</taxon>
    </lineage>
</organism>
<dbReference type="EMBL" id="AEPE02000006">
    <property type="protein sequence ID" value="EFZ35891.1"/>
    <property type="molecule type" value="Genomic_DNA"/>
</dbReference>
<keyword evidence="2" id="KW-1185">Reference proteome</keyword>
<dbReference type="HOGENOM" id="CLU_141625_0_0_10"/>
<sequence>MTMKATEQTIQQLERTIKKIAQKFPCDEDTSTLTDIHLLVSQDSGELLVYDDDDNEITRCVVEQWIDNKEELFYENVTSTLRSVLKNMHDVIDNLGIMKPYSFVLENDDKEHVAELYLADDDTIIVGQELMEDLDSDLDSFLDNLLKE</sequence>